<feature type="compositionally biased region" description="Basic and acidic residues" evidence="1">
    <location>
        <begin position="134"/>
        <end position="146"/>
    </location>
</feature>
<name>A0A8D8BMF4_CULPI</name>
<feature type="region of interest" description="Disordered" evidence="1">
    <location>
        <begin position="54"/>
        <end position="187"/>
    </location>
</feature>
<accession>A0A8D8BMF4</accession>
<feature type="compositionally biased region" description="Basic and acidic residues" evidence="1">
    <location>
        <begin position="171"/>
        <end position="187"/>
    </location>
</feature>
<evidence type="ECO:0000313" key="2">
    <source>
        <dbReference type="EMBL" id="CAG6476182.1"/>
    </source>
</evidence>
<sequence>MPGLIGVSEFLEETREDYNSPTTSTFVSRMVQCRQTIAALEETLDFDREGLTKLKKSSQSNTQFGKHPRGQRDVSGARAGTPRLGGPVQGGAGHWGRLSEILRRHQRAQRAHEDADAKHQQHRHVPGGLAAQERTARDEGRDEEALRQGCQRLRLQVHEDREGEEGAGQGRRHDADRGHAGRNRRGD</sequence>
<protein>
    <submittedName>
        <fullName evidence="2">Arf-GAP with SH3 domain, ANK repeat and PH domain-containing protein 2</fullName>
    </submittedName>
</protein>
<feature type="compositionally biased region" description="Basic and acidic residues" evidence="1">
    <location>
        <begin position="110"/>
        <end position="119"/>
    </location>
</feature>
<organism evidence="2">
    <name type="scientific">Culex pipiens</name>
    <name type="common">House mosquito</name>
    <dbReference type="NCBI Taxonomy" id="7175"/>
    <lineage>
        <taxon>Eukaryota</taxon>
        <taxon>Metazoa</taxon>
        <taxon>Ecdysozoa</taxon>
        <taxon>Arthropoda</taxon>
        <taxon>Hexapoda</taxon>
        <taxon>Insecta</taxon>
        <taxon>Pterygota</taxon>
        <taxon>Neoptera</taxon>
        <taxon>Endopterygota</taxon>
        <taxon>Diptera</taxon>
        <taxon>Nematocera</taxon>
        <taxon>Culicoidea</taxon>
        <taxon>Culicidae</taxon>
        <taxon>Culicinae</taxon>
        <taxon>Culicini</taxon>
        <taxon>Culex</taxon>
        <taxon>Culex</taxon>
    </lineage>
</organism>
<dbReference type="PANTHER" id="PTHR45854:SF3">
    <property type="entry name" value="ARFGAP WITH SH3 DOMAIN, ANK REPEAT AND PH DOMAIN-CONTAINING PROTEIN"/>
    <property type="match status" value="1"/>
</dbReference>
<dbReference type="EMBL" id="HBUE01077994">
    <property type="protein sequence ID" value="CAG6476182.1"/>
    <property type="molecule type" value="Transcribed_RNA"/>
</dbReference>
<dbReference type="GO" id="GO:0005096">
    <property type="term" value="F:GTPase activator activity"/>
    <property type="evidence" value="ECO:0007669"/>
    <property type="project" value="InterPro"/>
</dbReference>
<dbReference type="InterPro" id="IPR043593">
    <property type="entry name" value="ASAP"/>
</dbReference>
<evidence type="ECO:0000256" key="1">
    <source>
        <dbReference type="SAM" id="MobiDB-lite"/>
    </source>
</evidence>
<proteinExistence type="predicted"/>
<reference evidence="2" key="1">
    <citation type="submission" date="2021-05" db="EMBL/GenBank/DDBJ databases">
        <authorList>
            <person name="Alioto T."/>
            <person name="Alioto T."/>
            <person name="Gomez Garrido J."/>
        </authorList>
    </citation>
    <scope>NUCLEOTIDE SEQUENCE</scope>
</reference>
<dbReference type="PANTHER" id="PTHR45854">
    <property type="entry name" value="ASAP FAMILY MEMBER"/>
    <property type="match status" value="1"/>
</dbReference>
<dbReference type="AlphaFoldDB" id="A0A8D8BMF4"/>